<feature type="signal peptide" evidence="2">
    <location>
        <begin position="1"/>
        <end position="26"/>
    </location>
</feature>
<reference evidence="4 5" key="1">
    <citation type="submission" date="2020-08" db="EMBL/GenBank/DDBJ databases">
        <title>Genomic Encyclopedia of Type Strains, Phase IV (KMG-IV): sequencing the most valuable type-strain genomes for metagenomic binning, comparative biology and taxonomic classification.</title>
        <authorList>
            <person name="Goeker M."/>
        </authorList>
    </citation>
    <scope>NUCLEOTIDE SEQUENCE [LARGE SCALE GENOMIC DNA]</scope>
    <source>
        <strain evidence="4 5">DSM 106146</strain>
    </source>
</reference>
<protein>
    <submittedName>
        <fullName evidence="4">Peptide/nickel transport system substrate-binding protein</fullName>
    </submittedName>
</protein>
<dbReference type="PANTHER" id="PTHR30290:SF81">
    <property type="entry name" value="OLIGOPEPTIDE-BINDING PROTEIN OPPA"/>
    <property type="match status" value="1"/>
</dbReference>
<dbReference type="EMBL" id="JACHFW010000001">
    <property type="protein sequence ID" value="MBB5263072.1"/>
    <property type="molecule type" value="Genomic_DNA"/>
</dbReference>
<dbReference type="GO" id="GO:0043190">
    <property type="term" value="C:ATP-binding cassette (ABC) transporter complex"/>
    <property type="evidence" value="ECO:0007669"/>
    <property type="project" value="InterPro"/>
</dbReference>
<dbReference type="InterPro" id="IPR000914">
    <property type="entry name" value="SBP_5_dom"/>
</dbReference>
<evidence type="ECO:0000259" key="3">
    <source>
        <dbReference type="Pfam" id="PF00496"/>
    </source>
</evidence>
<dbReference type="Gene3D" id="3.40.190.10">
    <property type="entry name" value="Periplasmic binding protein-like II"/>
    <property type="match status" value="1"/>
</dbReference>
<feature type="chain" id="PRO_5030978494" evidence="2">
    <location>
        <begin position="27"/>
        <end position="540"/>
    </location>
</feature>
<dbReference type="SUPFAM" id="SSF53850">
    <property type="entry name" value="Periplasmic binding protein-like II"/>
    <property type="match status" value="1"/>
</dbReference>
<evidence type="ECO:0000256" key="1">
    <source>
        <dbReference type="SAM" id="MobiDB-lite"/>
    </source>
</evidence>
<dbReference type="PANTHER" id="PTHR30290">
    <property type="entry name" value="PERIPLASMIC BINDING COMPONENT OF ABC TRANSPORTER"/>
    <property type="match status" value="1"/>
</dbReference>
<sequence>MKIKKVMTLLLSAVVGAVFLAGCSGAGTQGTENTAVSEESSAEENGSEAADAGDTGEKHVNVAFFWITPTLDPAVDYQGWVTCRLGVGEALVKLNDDLEVEGCVADSWENIDDTTWEFHIRDGITFSNGTPVTAEAAKASLERAIEMNDRAAEYLKVDMIEADDQTLTITTTEPNAALLNNLVEPVFCIIDTTQSEESIETAPIGTGPYVISSFSPEQTVELVKNDTYWDGEPGLDTITVTQIADADARTMALQSGEVDITNTIDNTSVTLFTNNSDYNVSSIISPRVNVAYMNNAQSSPLHDIELRKAISYGVNREAYAELIGGSVAHSAYSDATPFGNDTITAYTYDPEQAVEILDAAGYVDVDGDGYRELPDGSGMNLRYLQAADHGSADSAILATAVQSDLKEIGIQVEIFSVENLTEYQTEGNFDFYTGNDNSAPTGDPQIWLETMYTDLGTSGKSNLTGFQNDRIDEIIEEMDTAFDPEERYALAAEASQILNDEAANLFLTNSYLNMVSVAKVKNAIQPVADFYFITKDITVE</sequence>
<proteinExistence type="predicted"/>
<evidence type="ECO:0000313" key="4">
    <source>
        <dbReference type="EMBL" id="MBB5263072.1"/>
    </source>
</evidence>
<dbReference type="Proteomes" id="UP000543642">
    <property type="component" value="Unassembled WGS sequence"/>
</dbReference>
<feature type="domain" description="Solute-binding protein family 5" evidence="3">
    <location>
        <begin position="100"/>
        <end position="455"/>
    </location>
</feature>
<accession>A0A7W8H7C2</accession>
<organism evidence="4 5">
    <name type="scientific">Catenibacillus scindens</name>
    <dbReference type="NCBI Taxonomy" id="673271"/>
    <lineage>
        <taxon>Bacteria</taxon>
        <taxon>Bacillati</taxon>
        <taxon>Bacillota</taxon>
        <taxon>Clostridia</taxon>
        <taxon>Lachnospirales</taxon>
        <taxon>Lachnospiraceae</taxon>
        <taxon>Catenibacillus</taxon>
    </lineage>
</organism>
<name>A0A7W8H7C2_9FIRM</name>
<gene>
    <name evidence="4" type="ORF">HNP82_000166</name>
</gene>
<dbReference type="CDD" id="cd08490">
    <property type="entry name" value="PBP2_NikA_DppA_OppA_like_3"/>
    <property type="match status" value="1"/>
</dbReference>
<keyword evidence="2" id="KW-0732">Signal</keyword>
<dbReference type="RefSeq" id="WP_183770409.1">
    <property type="nucleotide sequence ID" value="NZ_JACHFW010000001.1"/>
</dbReference>
<feature type="region of interest" description="Disordered" evidence="1">
    <location>
        <begin position="29"/>
        <end position="54"/>
    </location>
</feature>
<dbReference type="AlphaFoldDB" id="A0A7W8H7C2"/>
<dbReference type="GO" id="GO:0015833">
    <property type="term" value="P:peptide transport"/>
    <property type="evidence" value="ECO:0007669"/>
    <property type="project" value="TreeGrafter"/>
</dbReference>
<keyword evidence="5" id="KW-1185">Reference proteome</keyword>
<evidence type="ECO:0000256" key="2">
    <source>
        <dbReference type="SAM" id="SignalP"/>
    </source>
</evidence>
<dbReference type="PROSITE" id="PS51257">
    <property type="entry name" value="PROKAR_LIPOPROTEIN"/>
    <property type="match status" value="1"/>
</dbReference>
<dbReference type="GO" id="GO:1904680">
    <property type="term" value="F:peptide transmembrane transporter activity"/>
    <property type="evidence" value="ECO:0007669"/>
    <property type="project" value="TreeGrafter"/>
</dbReference>
<dbReference type="GO" id="GO:0042597">
    <property type="term" value="C:periplasmic space"/>
    <property type="evidence" value="ECO:0007669"/>
    <property type="project" value="UniProtKB-ARBA"/>
</dbReference>
<dbReference type="Gene3D" id="3.10.105.10">
    <property type="entry name" value="Dipeptide-binding Protein, Domain 3"/>
    <property type="match status" value="1"/>
</dbReference>
<comment type="caution">
    <text evidence="4">The sequence shown here is derived from an EMBL/GenBank/DDBJ whole genome shotgun (WGS) entry which is preliminary data.</text>
</comment>
<dbReference type="InterPro" id="IPR030678">
    <property type="entry name" value="Peptide/Ni-bd"/>
</dbReference>
<dbReference type="InterPro" id="IPR039424">
    <property type="entry name" value="SBP_5"/>
</dbReference>
<evidence type="ECO:0000313" key="5">
    <source>
        <dbReference type="Proteomes" id="UP000543642"/>
    </source>
</evidence>
<dbReference type="PIRSF" id="PIRSF002741">
    <property type="entry name" value="MppA"/>
    <property type="match status" value="1"/>
</dbReference>
<dbReference type="Pfam" id="PF00496">
    <property type="entry name" value="SBP_bac_5"/>
    <property type="match status" value="1"/>
</dbReference>